<organism evidence="3 4">
    <name type="scientific">Pelagomonas calceolata</name>
    <dbReference type="NCBI Taxonomy" id="35677"/>
    <lineage>
        <taxon>Eukaryota</taxon>
        <taxon>Sar</taxon>
        <taxon>Stramenopiles</taxon>
        <taxon>Ochrophyta</taxon>
        <taxon>Pelagophyceae</taxon>
        <taxon>Pelagomonadales</taxon>
        <taxon>Pelagomonadaceae</taxon>
        <taxon>Pelagomonas</taxon>
    </lineage>
</organism>
<name>A0A8J2SN90_9STRA</name>
<evidence type="ECO:0000313" key="3">
    <source>
        <dbReference type="EMBL" id="CAH0371146.1"/>
    </source>
</evidence>
<feature type="domain" description="ABM" evidence="2">
    <location>
        <begin position="124"/>
        <end position="194"/>
    </location>
</feature>
<protein>
    <recommendedName>
        <fullName evidence="2">ABM domain-containing protein</fullName>
    </recommendedName>
</protein>
<accession>A0A8J2SN90</accession>
<keyword evidence="1" id="KW-0732">Signal</keyword>
<dbReference type="EMBL" id="CAKKNE010000003">
    <property type="protein sequence ID" value="CAH0371146.1"/>
    <property type="molecule type" value="Genomic_DNA"/>
</dbReference>
<dbReference type="OrthoDB" id="10262246at2759"/>
<proteinExistence type="predicted"/>
<evidence type="ECO:0000259" key="2">
    <source>
        <dbReference type="Pfam" id="PF03992"/>
    </source>
</evidence>
<dbReference type="InterPro" id="IPR011008">
    <property type="entry name" value="Dimeric_a/b-barrel"/>
</dbReference>
<dbReference type="Gene3D" id="3.30.70.100">
    <property type="match status" value="1"/>
</dbReference>
<evidence type="ECO:0000256" key="1">
    <source>
        <dbReference type="SAM" id="SignalP"/>
    </source>
</evidence>
<dbReference type="InterPro" id="IPR007138">
    <property type="entry name" value="ABM_dom"/>
</dbReference>
<dbReference type="Pfam" id="PF03992">
    <property type="entry name" value="ABM"/>
    <property type="match status" value="1"/>
</dbReference>
<feature type="chain" id="PRO_5035240400" description="ABM domain-containing protein" evidence="1">
    <location>
        <begin position="16"/>
        <end position="242"/>
    </location>
</feature>
<evidence type="ECO:0000313" key="4">
    <source>
        <dbReference type="Proteomes" id="UP000789595"/>
    </source>
</evidence>
<keyword evidence="4" id="KW-1185">Reference proteome</keyword>
<sequence length="242" mass="25987">MHSSVLAALLVTASALQPTKKMWGTAAWNWGSAVGDAHDAAAELRSSLSTEDARRDYLIALRTGRVSEASAKLCFALTCQRSGRALPAPFNDAYSALVRGEYENDAGFADLAACAAPGVDRYNLNVQLSVKPQRLTEFLEIIEANAVSTLREPRNLRYAWGESATVPGVYHFQESFVGKQGFDEHCAAPTFTAWEAFAGSDPFTAEPSVQFYVPTTSVAADHAPCVCVAAFLAALDFVPRGC</sequence>
<reference evidence="3" key="1">
    <citation type="submission" date="2021-11" db="EMBL/GenBank/DDBJ databases">
        <authorList>
            <consortium name="Genoscope - CEA"/>
            <person name="William W."/>
        </authorList>
    </citation>
    <scope>NUCLEOTIDE SEQUENCE</scope>
</reference>
<comment type="caution">
    <text evidence="3">The sequence shown here is derived from an EMBL/GenBank/DDBJ whole genome shotgun (WGS) entry which is preliminary data.</text>
</comment>
<dbReference type="SUPFAM" id="SSF54909">
    <property type="entry name" value="Dimeric alpha+beta barrel"/>
    <property type="match status" value="1"/>
</dbReference>
<dbReference type="Proteomes" id="UP000789595">
    <property type="component" value="Unassembled WGS sequence"/>
</dbReference>
<gene>
    <name evidence="3" type="ORF">PECAL_3P10740</name>
</gene>
<dbReference type="AlphaFoldDB" id="A0A8J2SN90"/>
<feature type="signal peptide" evidence="1">
    <location>
        <begin position="1"/>
        <end position="15"/>
    </location>
</feature>